<dbReference type="Proteomes" id="UP001145021">
    <property type="component" value="Unassembled WGS sequence"/>
</dbReference>
<comment type="similarity">
    <text evidence="1 6">Belongs to the peptidase A1 family.</text>
</comment>
<evidence type="ECO:0000256" key="1">
    <source>
        <dbReference type="ARBA" id="ARBA00007447"/>
    </source>
</evidence>
<dbReference type="SUPFAM" id="SSF50630">
    <property type="entry name" value="Acid proteases"/>
    <property type="match status" value="1"/>
</dbReference>
<dbReference type="InterPro" id="IPR033121">
    <property type="entry name" value="PEPTIDASE_A1"/>
</dbReference>
<feature type="signal peptide" evidence="8">
    <location>
        <begin position="1"/>
        <end position="19"/>
    </location>
</feature>
<dbReference type="InterPro" id="IPR021109">
    <property type="entry name" value="Peptidase_aspartic_dom_sf"/>
</dbReference>
<dbReference type="GO" id="GO:0006508">
    <property type="term" value="P:proteolysis"/>
    <property type="evidence" value="ECO:0007669"/>
    <property type="project" value="UniProtKB-KW"/>
</dbReference>
<dbReference type="Pfam" id="PF00026">
    <property type="entry name" value="Asp"/>
    <property type="match status" value="1"/>
</dbReference>
<reference evidence="10" key="1">
    <citation type="submission" date="2022-07" db="EMBL/GenBank/DDBJ databases">
        <title>Phylogenomic reconstructions and comparative analyses of Kickxellomycotina fungi.</title>
        <authorList>
            <person name="Reynolds N.K."/>
            <person name="Stajich J.E."/>
            <person name="Barry K."/>
            <person name="Grigoriev I.V."/>
            <person name="Crous P."/>
            <person name="Smith M.E."/>
        </authorList>
    </citation>
    <scope>NUCLEOTIDE SEQUENCE</scope>
    <source>
        <strain evidence="10">NBRC 105413</strain>
    </source>
</reference>
<dbReference type="InterPro" id="IPR001461">
    <property type="entry name" value="Aspartic_peptidase_A1"/>
</dbReference>
<evidence type="ECO:0000313" key="10">
    <source>
        <dbReference type="EMBL" id="KAJ1647680.1"/>
    </source>
</evidence>
<dbReference type="InterPro" id="IPR001969">
    <property type="entry name" value="Aspartic_peptidase_AS"/>
</dbReference>
<name>A0A9W8CL24_9FUNG</name>
<feature type="active site" evidence="4">
    <location>
        <position position="458"/>
    </location>
</feature>
<protein>
    <submittedName>
        <fullName evidence="10">Aspartic proteinase</fullName>
        <ecNumber evidence="10">3.4.23.25</ecNumber>
    </submittedName>
</protein>
<proteinExistence type="inferred from homology"/>
<feature type="region of interest" description="Disordered" evidence="7">
    <location>
        <begin position="32"/>
        <end position="51"/>
    </location>
</feature>
<keyword evidence="2 6" id="KW-0064">Aspartyl protease</keyword>
<dbReference type="PRINTS" id="PR00792">
    <property type="entry name" value="PEPSIN"/>
</dbReference>
<keyword evidence="11" id="KW-1185">Reference proteome</keyword>
<feature type="compositionally biased region" description="Low complexity" evidence="7">
    <location>
        <begin position="169"/>
        <end position="195"/>
    </location>
</feature>
<dbReference type="EMBL" id="JANBOH010000023">
    <property type="protein sequence ID" value="KAJ1647680.1"/>
    <property type="molecule type" value="Genomic_DNA"/>
</dbReference>
<evidence type="ECO:0000313" key="11">
    <source>
        <dbReference type="Proteomes" id="UP001145021"/>
    </source>
</evidence>
<feature type="active site" evidence="4">
    <location>
        <position position="273"/>
    </location>
</feature>
<dbReference type="FunFam" id="2.40.70.10:FF:000004">
    <property type="entry name" value="Pepsin A"/>
    <property type="match status" value="1"/>
</dbReference>
<evidence type="ECO:0000256" key="4">
    <source>
        <dbReference type="PIRSR" id="PIRSR601461-1"/>
    </source>
</evidence>
<evidence type="ECO:0000256" key="7">
    <source>
        <dbReference type="SAM" id="MobiDB-lite"/>
    </source>
</evidence>
<gene>
    <name evidence="10" type="primary">APR1_1</name>
    <name evidence="10" type="ORF">LPJ64_000985</name>
</gene>
<keyword evidence="8" id="KW-0732">Signal</keyword>
<feature type="compositionally biased region" description="Polar residues" evidence="7">
    <location>
        <begin position="153"/>
        <end position="168"/>
    </location>
</feature>
<keyword evidence="6" id="KW-0645">Protease</keyword>
<evidence type="ECO:0000256" key="3">
    <source>
        <dbReference type="ARBA" id="ARBA00023157"/>
    </source>
</evidence>
<evidence type="ECO:0000256" key="5">
    <source>
        <dbReference type="PIRSR" id="PIRSR601461-2"/>
    </source>
</evidence>
<keyword evidence="6 10" id="KW-0378">Hydrolase</keyword>
<feature type="compositionally biased region" description="Polar residues" evidence="7">
    <location>
        <begin position="35"/>
        <end position="51"/>
    </location>
</feature>
<feature type="compositionally biased region" description="Basic residues" evidence="7">
    <location>
        <begin position="707"/>
        <end position="718"/>
    </location>
</feature>
<evidence type="ECO:0000259" key="9">
    <source>
        <dbReference type="PROSITE" id="PS51767"/>
    </source>
</evidence>
<feature type="region of interest" description="Disordered" evidence="7">
    <location>
        <begin position="615"/>
        <end position="718"/>
    </location>
</feature>
<accession>A0A9W8CL24</accession>
<dbReference type="Gene3D" id="2.40.70.10">
    <property type="entry name" value="Acid Proteases"/>
    <property type="match status" value="2"/>
</dbReference>
<evidence type="ECO:0000256" key="8">
    <source>
        <dbReference type="SAM" id="SignalP"/>
    </source>
</evidence>
<comment type="caution">
    <text evidence="10">The sequence shown here is derived from an EMBL/GenBank/DDBJ whole genome shotgun (WGS) entry which is preliminary data.</text>
</comment>
<feature type="compositionally biased region" description="Low complexity" evidence="7">
    <location>
        <begin position="670"/>
        <end position="693"/>
    </location>
</feature>
<dbReference type="AlphaFoldDB" id="A0A9W8CL24"/>
<evidence type="ECO:0000256" key="2">
    <source>
        <dbReference type="ARBA" id="ARBA00022750"/>
    </source>
</evidence>
<sequence>MKTSILLATLCALSQCVSSNAVHTLIAVAGKGKSAGSSNHHISSPNSREMQSNIPHALSQLSKVLSHAKSRMVQNSKQLHATVVSTKDDVDSDATTDSVNEISMDLSTTATTNEDAISNADAEADAETISDINAGRESVASDDNYGDDDLANGSITSKNKSATSAGKQTANTTGKSTGKSTDKSTSNKSASKTISSAATPLPTIAAAATNANANAAAAAAGAKLPQTIVVRLNSSQANINKTDSSLPGNRGFQSYFGEVELGTPPQKFRVVFDTGSSDFWIPSVDCDSAACETHTRFNASASSTYATSHLPFSLNYGTGALMGQVGADTLRIGSLAVPKMHVGLATHMGRFFQKAQFDGVFGLGFPKLSRTQAQPPLFAMAHAGLLDKPVFSFWMREGKDGQHAGGEVVLGGVNPSRFEGKVRTLSLVRKMYWEVELNGLLINGGPVPNIASQTAIIDTGTSLIVLPATDADMVNQFIGAVPLFDDFGLYAIDCYKGNKPTVEFVLGGERFAIRPSHYILPVGKDRCVTAFAASTSPDLSRWVIGNTFLRAWHTTFDMENFEVRLAKAVQGYNPADDAQGTDAETSALQTALINSELQKIIDALATGHGVNRDAVVSTSTNSESGESSESSSSSSTKPKQTSKPKSKSTTSASRAKSATKELATSSGNKSRSLSTSHRSTLSSTSKPTASSTTTDDDNGIPPATSAHFHHHFNRIQSS</sequence>
<dbReference type="PROSITE" id="PS51767">
    <property type="entry name" value="PEPTIDASE_A1"/>
    <property type="match status" value="1"/>
</dbReference>
<feature type="chain" id="PRO_5040776771" evidence="8">
    <location>
        <begin position="20"/>
        <end position="718"/>
    </location>
</feature>
<organism evidence="10 11">
    <name type="scientific">Coemansia asiatica</name>
    <dbReference type="NCBI Taxonomy" id="1052880"/>
    <lineage>
        <taxon>Eukaryota</taxon>
        <taxon>Fungi</taxon>
        <taxon>Fungi incertae sedis</taxon>
        <taxon>Zoopagomycota</taxon>
        <taxon>Kickxellomycotina</taxon>
        <taxon>Kickxellomycetes</taxon>
        <taxon>Kickxellales</taxon>
        <taxon>Kickxellaceae</taxon>
        <taxon>Coemansia</taxon>
    </lineage>
</organism>
<feature type="disulfide bond" evidence="5">
    <location>
        <begin position="494"/>
        <end position="527"/>
    </location>
</feature>
<feature type="compositionally biased region" description="Low complexity" evidence="7">
    <location>
        <begin position="617"/>
        <end position="639"/>
    </location>
</feature>
<feature type="domain" description="Peptidase A1" evidence="9">
    <location>
        <begin position="255"/>
        <end position="566"/>
    </location>
</feature>
<dbReference type="EC" id="3.4.23.25" evidence="10"/>
<dbReference type="PROSITE" id="PS00141">
    <property type="entry name" value="ASP_PROTEASE"/>
    <property type="match status" value="2"/>
</dbReference>
<keyword evidence="3 5" id="KW-1015">Disulfide bond</keyword>
<dbReference type="GO" id="GO:0004190">
    <property type="term" value="F:aspartic-type endopeptidase activity"/>
    <property type="evidence" value="ECO:0007669"/>
    <property type="project" value="UniProtKB-KW"/>
</dbReference>
<evidence type="ECO:0000256" key="6">
    <source>
        <dbReference type="RuleBase" id="RU000454"/>
    </source>
</evidence>
<dbReference type="PANTHER" id="PTHR47966">
    <property type="entry name" value="BETA-SITE APP-CLEAVING ENZYME, ISOFORM A-RELATED"/>
    <property type="match status" value="1"/>
</dbReference>
<feature type="compositionally biased region" description="Low complexity" evidence="7">
    <location>
        <begin position="647"/>
        <end position="656"/>
    </location>
</feature>
<feature type="disulfide bond" evidence="5">
    <location>
        <begin position="286"/>
        <end position="291"/>
    </location>
</feature>
<dbReference type="PANTHER" id="PTHR47966:SF51">
    <property type="entry name" value="BETA-SITE APP-CLEAVING ENZYME, ISOFORM A-RELATED"/>
    <property type="match status" value="1"/>
</dbReference>
<feature type="region of interest" description="Disordered" evidence="7">
    <location>
        <begin position="122"/>
        <end position="195"/>
    </location>
</feature>